<sequence>MRITLRWTPSFPDHGHGLCIKGGACCPSVILSGMLKSTSMPKPISVLTVLVLAATFLTVQATPWQPTIRGCAAQITSNGDVFKLVSTDTFSQFIQCDYLHDNGDGSASEAYCFYDFHNYTLYHYPNTPLPVDSNANCPTTCPLAGTYLIKTSSELPGECVTMTSNADGAPVQIQTCDYRHGNPGQKWAFDGSIMVQGDKCIDVKDGVNANGVRLQTWTCVDGAANQQFLHHGRSVVTLPTEFISWYAHPGLCMDLTDGINVSGNPVQMWACDFKNPNQIWQLEPVI</sequence>
<protein>
    <submittedName>
        <fullName evidence="2">Carbohydrate-binding module family 13 protein</fullName>
    </submittedName>
</protein>
<dbReference type="InterPro" id="IPR035992">
    <property type="entry name" value="Ricin_B-like_lectins"/>
</dbReference>
<evidence type="ECO:0000259" key="1">
    <source>
        <dbReference type="SMART" id="SM00458"/>
    </source>
</evidence>
<dbReference type="Pfam" id="PF00652">
    <property type="entry name" value="Ricin_B_lectin"/>
    <property type="match status" value="1"/>
</dbReference>
<gene>
    <name evidence="2" type="ORF">MSAN_02016400</name>
</gene>
<evidence type="ECO:0000313" key="2">
    <source>
        <dbReference type="EMBL" id="KAF7342597.1"/>
    </source>
</evidence>
<proteinExistence type="predicted"/>
<dbReference type="SMART" id="SM00458">
    <property type="entry name" value="RICIN"/>
    <property type="match status" value="1"/>
</dbReference>
<organism evidence="2 3">
    <name type="scientific">Mycena sanguinolenta</name>
    <dbReference type="NCBI Taxonomy" id="230812"/>
    <lineage>
        <taxon>Eukaryota</taxon>
        <taxon>Fungi</taxon>
        <taxon>Dikarya</taxon>
        <taxon>Basidiomycota</taxon>
        <taxon>Agaricomycotina</taxon>
        <taxon>Agaricomycetes</taxon>
        <taxon>Agaricomycetidae</taxon>
        <taxon>Agaricales</taxon>
        <taxon>Marasmiineae</taxon>
        <taxon>Mycenaceae</taxon>
        <taxon>Mycena</taxon>
    </lineage>
</organism>
<accession>A0A8H7CNN6</accession>
<dbReference type="SUPFAM" id="SSF50370">
    <property type="entry name" value="Ricin B-like lectins"/>
    <property type="match status" value="1"/>
</dbReference>
<feature type="domain" description="Ricin B lectin" evidence="1">
    <location>
        <begin position="146"/>
        <end position="283"/>
    </location>
</feature>
<dbReference type="InterPro" id="IPR000772">
    <property type="entry name" value="Ricin_B_lectin"/>
</dbReference>
<name>A0A8H7CNN6_9AGAR</name>
<comment type="caution">
    <text evidence="2">The sequence shown here is derived from an EMBL/GenBank/DDBJ whole genome shotgun (WGS) entry which is preliminary data.</text>
</comment>
<dbReference type="CDD" id="cd00161">
    <property type="entry name" value="beta-trefoil_Ricin-like"/>
    <property type="match status" value="1"/>
</dbReference>
<dbReference type="Proteomes" id="UP000623467">
    <property type="component" value="Unassembled WGS sequence"/>
</dbReference>
<evidence type="ECO:0000313" key="3">
    <source>
        <dbReference type="Proteomes" id="UP000623467"/>
    </source>
</evidence>
<dbReference type="Gene3D" id="2.80.10.50">
    <property type="match status" value="2"/>
</dbReference>
<dbReference type="PROSITE" id="PS50231">
    <property type="entry name" value="RICIN_B_LECTIN"/>
    <property type="match status" value="1"/>
</dbReference>
<reference evidence="2" key="1">
    <citation type="submission" date="2020-05" db="EMBL/GenBank/DDBJ databases">
        <title>Mycena genomes resolve the evolution of fungal bioluminescence.</title>
        <authorList>
            <person name="Tsai I.J."/>
        </authorList>
    </citation>
    <scope>NUCLEOTIDE SEQUENCE</scope>
    <source>
        <strain evidence="2">160909Yilan</strain>
    </source>
</reference>
<dbReference type="OrthoDB" id="6770063at2759"/>
<dbReference type="AlphaFoldDB" id="A0A8H7CNN6"/>
<keyword evidence="3" id="KW-1185">Reference proteome</keyword>
<dbReference type="EMBL" id="JACAZH010000025">
    <property type="protein sequence ID" value="KAF7342597.1"/>
    <property type="molecule type" value="Genomic_DNA"/>
</dbReference>